<keyword evidence="4" id="KW-1185">Reference proteome</keyword>
<dbReference type="GO" id="GO:0003676">
    <property type="term" value="F:nucleic acid binding"/>
    <property type="evidence" value="ECO:0007669"/>
    <property type="project" value="InterPro"/>
</dbReference>
<evidence type="ECO:0000313" key="3">
    <source>
        <dbReference type="EMBL" id="KAF2896678.1"/>
    </source>
</evidence>
<feature type="domain" description="DDE-1" evidence="2">
    <location>
        <begin position="221"/>
        <end position="316"/>
    </location>
</feature>
<reference evidence="3" key="1">
    <citation type="submission" date="2019-08" db="EMBL/GenBank/DDBJ databases">
        <title>The genome of the North American firefly Photinus pyralis.</title>
        <authorList>
            <consortium name="Photinus pyralis genome working group"/>
            <person name="Fallon T.R."/>
            <person name="Sander Lower S.E."/>
            <person name="Weng J.-K."/>
        </authorList>
    </citation>
    <scope>NUCLEOTIDE SEQUENCE</scope>
    <source>
        <strain evidence="3">TRF0915ILg1</strain>
        <tissue evidence="3">Whole body</tissue>
    </source>
</reference>
<dbReference type="PANTHER" id="PTHR11439">
    <property type="entry name" value="GAG-POL-RELATED RETROTRANSPOSON"/>
    <property type="match status" value="1"/>
</dbReference>
<protein>
    <recommendedName>
        <fullName evidence="2">DDE-1 domain-containing protein</fullName>
    </recommendedName>
</protein>
<name>A0A8K0CZM1_IGNLU</name>
<dbReference type="EMBL" id="VTPC01004843">
    <property type="protein sequence ID" value="KAF2896678.1"/>
    <property type="molecule type" value="Genomic_DNA"/>
</dbReference>
<evidence type="ECO:0000313" key="4">
    <source>
        <dbReference type="Proteomes" id="UP000801492"/>
    </source>
</evidence>
<feature type="coiled-coil region" evidence="1">
    <location>
        <begin position="621"/>
        <end position="648"/>
    </location>
</feature>
<feature type="domain" description="DDE-1" evidence="2">
    <location>
        <begin position="730"/>
        <end position="851"/>
    </location>
</feature>
<gene>
    <name evidence="3" type="ORF">ILUMI_09493</name>
</gene>
<sequence>MNEKIPFRQAVDCLMYISVATKPDITYAVSFVSESLTNPKSSNWKAVKRIFRYLKGTSDLGLLYQGNRKVGELEAFSEADYGGDVNTRRSRTRMVCKYSGAATTWMSQKQKCVVLSTTESEYIAACEGVKEVIWPVRTSELSAKKSAEVHRVPLTTLKRLVKSEKKPNEALEKKLGRFKLVFTLQQEKELTDFILEIGQGICARRNPQLEYELPPQSVAEYHQSEWMHSAIFSDVWFKHFLKYSIPTLDDPVLLIFNRRATQTTNLPLVEKATANNMHIIVIPPHTSNRLQLLDVSFMLPLNTYYERETKKWLINNLGKVITLYQVGELFGNAFKRAATTETGVNGFRATGIVPRYKDKYHLAAAALENNTYIDDILCGANDIEETPSLQNELISLLTLGHFQLHKWVANSSELLKNILPEKCYFDNIKFDKNNNNYVKTLESLDRIINNDSGYESKGDIKFSSKYTVKQVYTMNQEVELSNCIKKFSDLHYGLSYVQIRTLTFQFAKSSPNCKIPNDWETHKIAGRPPEYHPDARTCRQQDETLPHVLQHCMVNSAAMQNRHNAIVNRLKVEAEGKGYRVLGENQAVGEGTRLRSVLEKNHRACIVDVTVSFENGDSAFAQAREAKLRKYKDLRQQLERDFESVTIEPVVVGALGSWDSKNDRFVRTFVLILLKKVVLTKSGKRDTLVTFVGIVNAVGTSLPPIFVYPRIRNPSEYLSEGSPTGSMALGNKSGCMTSELFPEVLKHIVNHTHCSAVNKILLLVDNHKSHMSVEAIRYCKSNGITLLSFPPHATHRLQPLDVGIYAPFKTHLVTAFNGWMLVHPGQAITLRHIGHLTNKAYDNAFSTKNIKRGGLPMKKKIRTMRETMDMDLTETRYQAVQTREEGDYLNGTLEESESACKPTTAPIPDLGFDNTSVGLKIDIEANATPKEMSVHSRASMRTV</sequence>
<organism evidence="3 4">
    <name type="scientific">Ignelater luminosus</name>
    <name type="common">Cucubano</name>
    <name type="synonym">Pyrophorus luminosus</name>
    <dbReference type="NCBI Taxonomy" id="2038154"/>
    <lineage>
        <taxon>Eukaryota</taxon>
        <taxon>Metazoa</taxon>
        <taxon>Ecdysozoa</taxon>
        <taxon>Arthropoda</taxon>
        <taxon>Hexapoda</taxon>
        <taxon>Insecta</taxon>
        <taxon>Pterygota</taxon>
        <taxon>Neoptera</taxon>
        <taxon>Endopterygota</taxon>
        <taxon>Coleoptera</taxon>
        <taxon>Polyphaga</taxon>
        <taxon>Elateriformia</taxon>
        <taxon>Elateroidea</taxon>
        <taxon>Elateridae</taxon>
        <taxon>Agrypninae</taxon>
        <taxon>Pyrophorini</taxon>
        <taxon>Ignelater</taxon>
    </lineage>
</organism>
<comment type="caution">
    <text evidence="3">The sequence shown here is derived from an EMBL/GenBank/DDBJ whole genome shotgun (WGS) entry which is preliminary data.</text>
</comment>
<dbReference type="CDD" id="cd09272">
    <property type="entry name" value="RNase_HI_RT_Ty1"/>
    <property type="match status" value="1"/>
</dbReference>
<dbReference type="Proteomes" id="UP000801492">
    <property type="component" value="Unassembled WGS sequence"/>
</dbReference>
<evidence type="ECO:0000259" key="2">
    <source>
        <dbReference type="Pfam" id="PF03184"/>
    </source>
</evidence>
<dbReference type="OrthoDB" id="8195432at2759"/>
<accession>A0A8K0CZM1</accession>
<dbReference type="AlphaFoldDB" id="A0A8K0CZM1"/>
<keyword evidence="1" id="KW-0175">Coiled coil</keyword>
<dbReference type="PANTHER" id="PTHR11439:SF491">
    <property type="entry name" value="INTEGRASE CATALYTIC DOMAIN-CONTAINING PROTEIN"/>
    <property type="match status" value="1"/>
</dbReference>
<evidence type="ECO:0000256" key="1">
    <source>
        <dbReference type="SAM" id="Coils"/>
    </source>
</evidence>
<dbReference type="Pfam" id="PF03184">
    <property type="entry name" value="DDE_1"/>
    <property type="match status" value="2"/>
</dbReference>
<dbReference type="InterPro" id="IPR004875">
    <property type="entry name" value="DDE_SF_endonuclease_dom"/>
</dbReference>
<proteinExistence type="predicted"/>